<sequence length="183" mass="20059">LYAGWFGPIGIGAVFYAAIAKEDGTDNVRKLVNPVLISVFCHGISVPVIKIGKTVNSLSRTATGQSILNYVGTTTTIIIGDEKKKEKQQETSEDTTVKNENNNVDKIIMVKETESDKTTEVVDDNNKSEDIKDMGDNNSIDSVKEQTLPVAANVKFVEEDLCEKRKNVEDDGSHQVYVTPNPP</sequence>
<protein>
    <submittedName>
        <fullName evidence="1">7921_t:CDS:1</fullName>
    </submittedName>
</protein>
<organism evidence="1 2">
    <name type="scientific">Scutellospora calospora</name>
    <dbReference type="NCBI Taxonomy" id="85575"/>
    <lineage>
        <taxon>Eukaryota</taxon>
        <taxon>Fungi</taxon>
        <taxon>Fungi incertae sedis</taxon>
        <taxon>Mucoromycota</taxon>
        <taxon>Glomeromycotina</taxon>
        <taxon>Glomeromycetes</taxon>
        <taxon>Diversisporales</taxon>
        <taxon>Gigasporaceae</taxon>
        <taxon>Scutellospora</taxon>
    </lineage>
</organism>
<name>A0ACA9KY98_9GLOM</name>
<proteinExistence type="predicted"/>
<feature type="non-terminal residue" evidence="1">
    <location>
        <position position="1"/>
    </location>
</feature>
<dbReference type="Proteomes" id="UP000789860">
    <property type="component" value="Unassembled WGS sequence"/>
</dbReference>
<evidence type="ECO:0000313" key="1">
    <source>
        <dbReference type="EMBL" id="CAG8498743.1"/>
    </source>
</evidence>
<keyword evidence="2" id="KW-1185">Reference proteome</keyword>
<evidence type="ECO:0000313" key="2">
    <source>
        <dbReference type="Proteomes" id="UP000789860"/>
    </source>
</evidence>
<dbReference type="EMBL" id="CAJVPM010003258">
    <property type="protein sequence ID" value="CAG8498743.1"/>
    <property type="molecule type" value="Genomic_DNA"/>
</dbReference>
<accession>A0ACA9KY98</accession>
<reference evidence="1" key="1">
    <citation type="submission" date="2021-06" db="EMBL/GenBank/DDBJ databases">
        <authorList>
            <person name="Kallberg Y."/>
            <person name="Tangrot J."/>
            <person name="Rosling A."/>
        </authorList>
    </citation>
    <scope>NUCLEOTIDE SEQUENCE</scope>
    <source>
        <strain evidence="1">AU212A</strain>
    </source>
</reference>
<gene>
    <name evidence="1" type="ORF">SCALOS_LOCUS3143</name>
</gene>
<comment type="caution">
    <text evidence="1">The sequence shown here is derived from an EMBL/GenBank/DDBJ whole genome shotgun (WGS) entry which is preliminary data.</text>
</comment>